<feature type="compositionally biased region" description="Basic and acidic residues" evidence="6">
    <location>
        <begin position="54"/>
        <end position="68"/>
    </location>
</feature>
<dbReference type="Pfam" id="PF00010">
    <property type="entry name" value="HLH"/>
    <property type="match status" value="1"/>
</dbReference>
<organism evidence="8 9">
    <name type="scientific">Zea mays</name>
    <name type="common">Maize</name>
    <dbReference type="NCBI Taxonomy" id="4577"/>
    <lineage>
        <taxon>Eukaryota</taxon>
        <taxon>Viridiplantae</taxon>
        <taxon>Streptophyta</taxon>
        <taxon>Embryophyta</taxon>
        <taxon>Tracheophyta</taxon>
        <taxon>Spermatophyta</taxon>
        <taxon>Magnoliopsida</taxon>
        <taxon>Liliopsida</taxon>
        <taxon>Poales</taxon>
        <taxon>Poaceae</taxon>
        <taxon>PACMAD clade</taxon>
        <taxon>Panicoideae</taxon>
        <taxon>Andropogonodae</taxon>
        <taxon>Andropogoneae</taxon>
        <taxon>Tripsacinae</taxon>
        <taxon>Zea</taxon>
    </lineage>
</organism>
<dbReference type="SMART" id="SM00353">
    <property type="entry name" value="HLH"/>
    <property type="match status" value="1"/>
</dbReference>
<dbReference type="Gene3D" id="4.10.280.10">
    <property type="entry name" value="Helix-loop-helix DNA-binding domain"/>
    <property type="match status" value="1"/>
</dbReference>
<keyword evidence="3" id="KW-0805">Transcription regulation</keyword>
<dbReference type="CDD" id="cd18919">
    <property type="entry name" value="bHLH_AtBPE_like"/>
    <property type="match status" value="1"/>
</dbReference>
<evidence type="ECO:0000259" key="7">
    <source>
        <dbReference type="PROSITE" id="PS50888"/>
    </source>
</evidence>
<evidence type="ECO:0000256" key="2">
    <source>
        <dbReference type="ARBA" id="ARBA00005510"/>
    </source>
</evidence>
<dbReference type="RefSeq" id="XP_008651460.1">
    <property type="nucleotide sequence ID" value="XM_008653238.4"/>
</dbReference>
<feature type="compositionally biased region" description="Basic and acidic residues" evidence="6">
    <location>
        <begin position="76"/>
        <end position="107"/>
    </location>
</feature>
<feature type="compositionally biased region" description="Polar residues" evidence="6">
    <location>
        <begin position="37"/>
        <end position="53"/>
    </location>
</feature>
<dbReference type="PROSITE" id="PS50888">
    <property type="entry name" value="BHLH"/>
    <property type="match status" value="1"/>
</dbReference>
<evidence type="ECO:0000313" key="8">
    <source>
        <dbReference type="EnsemblPlants" id="Zm00001eb318020_P002"/>
    </source>
</evidence>
<protein>
    <recommendedName>
        <fullName evidence="7">BHLH domain-containing protein</fullName>
    </recommendedName>
</protein>
<dbReference type="GO" id="GO:0006355">
    <property type="term" value="P:regulation of DNA-templated transcription"/>
    <property type="evidence" value="ECO:0007669"/>
    <property type="project" value="InterPro"/>
</dbReference>
<dbReference type="InterPro" id="IPR036638">
    <property type="entry name" value="HLH_DNA-bd_sf"/>
</dbReference>
<proteinExistence type="inferred from homology"/>
<gene>
    <name evidence="8" type="primary">LOC100282732</name>
</gene>
<evidence type="ECO:0000256" key="4">
    <source>
        <dbReference type="ARBA" id="ARBA00023163"/>
    </source>
</evidence>
<dbReference type="PANTHER" id="PTHR12565:SF431">
    <property type="entry name" value="TRANSCRIPTION FACTOR BHLH137"/>
    <property type="match status" value="1"/>
</dbReference>
<evidence type="ECO:0000313" key="9">
    <source>
        <dbReference type="Proteomes" id="UP000007305"/>
    </source>
</evidence>
<dbReference type="EnsemblPlants" id="Zm00001eb318020_T002">
    <property type="protein sequence ID" value="Zm00001eb318020_P002"/>
    <property type="gene ID" value="Zm00001eb318020"/>
</dbReference>
<accession>A0A804UDZ1</accession>
<dbReference type="Proteomes" id="UP000007305">
    <property type="component" value="Chromosome 7"/>
</dbReference>
<comment type="similarity">
    <text evidence="2">Belongs to the bHLH protein family.</text>
</comment>
<dbReference type="GeneID" id="100282732"/>
<dbReference type="GO" id="GO:0046983">
    <property type="term" value="F:protein dimerization activity"/>
    <property type="evidence" value="ECO:0007669"/>
    <property type="project" value="InterPro"/>
</dbReference>
<sequence>MASFPHLTQMEHGLASGASHGTPSFFFCHGTATADSASLETSSGVLDTSPRGTSSDDNKACRKHKEDSGASFSSARSKDSNSKESSKRSGGKRDRSSKKVDEEEPKGYIHVRARRGQATDNHSLAERVRRERISERMRVLQALVPGCDKVTGKALILDEIINYVQSLQNQVEFLSMRIASLSPVLYGFGMDSSDAFSDLITQIEGMAHHEAFAMPSSSVLNGTPSEALVDTHTSSSSPSYEVHGDGGTASVSFPQDSGSYMVQTVGEPRQELFSQVVFSNHMCPFQ</sequence>
<reference evidence="8" key="2">
    <citation type="submission" date="2019-07" db="EMBL/GenBank/DDBJ databases">
        <authorList>
            <person name="Seetharam A."/>
            <person name="Woodhouse M."/>
            <person name="Cannon E."/>
        </authorList>
    </citation>
    <scope>NUCLEOTIDE SEQUENCE [LARGE SCALE GENOMIC DNA]</scope>
    <source>
        <strain evidence="8">cv. B73</strain>
    </source>
</reference>
<evidence type="ECO:0000256" key="5">
    <source>
        <dbReference type="ARBA" id="ARBA00023242"/>
    </source>
</evidence>
<dbReference type="OrthoDB" id="1928604at2759"/>
<keyword evidence="9" id="KW-1185">Reference proteome</keyword>
<evidence type="ECO:0000256" key="1">
    <source>
        <dbReference type="ARBA" id="ARBA00004123"/>
    </source>
</evidence>
<comment type="subcellular location">
    <subcellularLocation>
        <location evidence="1">Nucleus</location>
    </subcellularLocation>
</comment>
<dbReference type="AlphaFoldDB" id="A0A804UDZ1"/>
<dbReference type="Gramene" id="Zm00001eb318020_T002">
    <property type="protein sequence ID" value="Zm00001eb318020_P002"/>
    <property type="gene ID" value="Zm00001eb318020"/>
</dbReference>
<keyword evidence="4" id="KW-0804">Transcription</keyword>
<feature type="region of interest" description="Disordered" evidence="6">
    <location>
        <begin position="227"/>
        <end position="248"/>
    </location>
</feature>
<evidence type="ECO:0000256" key="6">
    <source>
        <dbReference type="SAM" id="MobiDB-lite"/>
    </source>
</evidence>
<feature type="domain" description="BHLH" evidence="7">
    <location>
        <begin position="117"/>
        <end position="167"/>
    </location>
</feature>
<dbReference type="InterPro" id="IPR024097">
    <property type="entry name" value="bHLH_ZIP_TF"/>
</dbReference>
<dbReference type="GO" id="GO:0005634">
    <property type="term" value="C:nucleus"/>
    <property type="evidence" value="ECO:0007669"/>
    <property type="project" value="UniProtKB-SubCell"/>
</dbReference>
<dbReference type="PANTHER" id="PTHR12565">
    <property type="entry name" value="STEROL REGULATORY ELEMENT-BINDING PROTEIN"/>
    <property type="match status" value="1"/>
</dbReference>
<dbReference type="InterPro" id="IPR011598">
    <property type="entry name" value="bHLH_dom"/>
</dbReference>
<feature type="region of interest" description="Disordered" evidence="6">
    <location>
        <begin position="37"/>
        <end position="110"/>
    </location>
</feature>
<dbReference type="FunFam" id="4.10.280.10:FF:000002">
    <property type="entry name" value="Basic helix-loop-helix transcription factor"/>
    <property type="match status" value="1"/>
</dbReference>
<evidence type="ECO:0000256" key="3">
    <source>
        <dbReference type="ARBA" id="ARBA00023015"/>
    </source>
</evidence>
<name>A0A804UDZ1_MAIZE</name>
<keyword evidence="5" id="KW-0539">Nucleus</keyword>
<reference evidence="8" key="3">
    <citation type="submission" date="2021-05" db="UniProtKB">
        <authorList>
            <consortium name="EnsemblPlants"/>
        </authorList>
    </citation>
    <scope>IDENTIFICATION</scope>
    <source>
        <strain evidence="8">cv. B73</strain>
    </source>
</reference>
<dbReference type="SUPFAM" id="SSF47459">
    <property type="entry name" value="HLH, helix-loop-helix DNA-binding domain"/>
    <property type="match status" value="1"/>
</dbReference>
<reference evidence="9" key="1">
    <citation type="submission" date="2015-12" db="EMBL/GenBank/DDBJ databases">
        <title>Update maize B73 reference genome by single molecule sequencing technologies.</title>
        <authorList>
            <consortium name="Maize Genome Sequencing Project"/>
            <person name="Ware D."/>
        </authorList>
    </citation>
    <scope>NUCLEOTIDE SEQUENCE [LARGE SCALE GENOMIC DNA]</scope>
    <source>
        <strain evidence="9">cv. B73</strain>
    </source>
</reference>